<dbReference type="GO" id="GO:0016829">
    <property type="term" value="F:lyase activity"/>
    <property type="evidence" value="ECO:0007669"/>
    <property type="project" value="UniProtKB-KW"/>
</dbReference>
<accession>A0A1T4RKU0</accession>
<dbReference type="SUPFAM" id="SSF52096">
    <property type="entry name" value="ClpP/crotonase"/>
    <property type="match status" value="1"/>
</dbReference>
<dbReference type="Gene3D" id="3.90.226.10">
    <property type="entry name" value="2-enoyl-CoA Hydratase, Chain A, domain 1"/>
    <property type="match status" value="1"/>
</dbReference>
<name>A0A1T4RKU0_9HYPH</name>
<dbReference type="InterPro" id="IPR029045">
    <property type="entry name" value="ClpP/crotonase-like_dom_sf"/>
</dbReference>
<dbReference type="OrthoDB" id="9795613at2"/>
<dbReference type="InterPro" id="IPR001753">
    <property type="entry name" value="Enoyl-CoA_hydra/iso"/>
</dbReference>
<dbReference type="AlphaFoldDB" id="A0A1T4RKU0"/>
<dbReference type="InterPro" id="IPR014748">
    <property type="entry name" value="Enoyl-CoA_hydra_C"/>
</dbReference>
<dbReference type="GO" id="GO:0006635">
    <property type="term" value="P:fatty acid beta-oxidation"/>
    <property type="evidence" value="ECO:0007669"/>
    <property type="project" value="TreeGrafter"/>
</dbReference>
<dbReference type="CDD" id="cd06558">
    <property type="entry name" value="crotonase-like"/>
    <property type="match status" value="1"/>
</dbReference>
<dbReference type="RefSeq" id="WP_085935566.1">
    <property type="nucleotide sequence ID" value="NZ_FUWJ01000005.1"/>
</dbReference>
<dbReference type="STRING" id="225324.SAMN02745126_03887"/>
<dbReference type="PANTHER" id="PTHR11941">
    <property type="entry name" value="ENOYL-COA HYDRATASE-RELATED"/>
    <property type="match status" value="1"/>
</dbReference>
<keyword evidence="4" id="KW-1185">Reference proteome</keyword>
<proteinExistence type="inferred from homology"/>
<dbReference type="Proteomes" id="UP000190092">
    <property type="component" value="Unassembled WGS sequence"/>
</dbReference>
<dbReference type="PANTHER" id="PTHR11941:SF54">
    <property type="entry name" value="ENOYL-COA HYDRATASE, MITOCHONDRIAL"/>
    <property type="match status" value="1"/>
</dbReference>
<dbReference type="Pfam" id="PF00378">
    <property type="entry name" value="ECH_1"/>
    <property type="match status" value="1"/>
</dbReference>
<dbReference type="EMBL" id="FUWJ01000005">
    <property type="protein sequence ID" value="SKA16517.1"/>
    <property type="molecule type" value="Genomic_DNA"/>
</dbReference>
<dbReference type="NCBIfam" id="NF004781">
    <property type="entry name" value="PRK06127.1"/>
    <property type="match status" value="1"/>
</dbReference>
<dbReference type="Gene3D" id="1.10.12.10">
    <property type="entry name" value="Lyase 2-enoyl-coa Hydratase, Chain A, domain 2"/>
    <property type="match status" value="1"/>
</dbReference>
<organism evidence="3 4">
    <name type="scientific">Enhydrobacter aerosaccus</name>
    <dbReference type="NCBI Taxonomy" id="225324"/>
    <lineage>
        <taxon>Bacteria</taxon>
        <taxon>Pseudomonadati</taxon>
        <taxon>Pseudomonadota</taxon>
        <taxon>Alphaproteobacteria</taxon>
        <taxon>Hyphomicrobiales</taxon>
        <taxon>Enhydrobacter</taxon>
    </lineage>
</organism>
<gene>
    <name evidence="3" type="ORF">SAMN02745126_03887</name>
</gene>
<sequence length="262" mass="28623">MQEQKIYGRREGAVGHVVFNNPAKLNAVSLDMWDGFVGILKDYEKDPEIRCLVVSGAGGKAFVSGADISKFESERANAEAQVRYDAISKQGYEALYDFPKPTIAKITGYCIGGGMNLAACCDMRFCNDGARFGVPAAKLGLGYGFLRIERLSRIVGLPRAMEFLFTAKQFSSKEAYEMGLVSGVASDAELDALVAKTTDAISQNAPLTIALAKAAAREIAKPESQQDHKKLEAMTKACFDSEDYKEGRRAFMEKRKPAFKGR</sequence>
<evidence type="ECO:0000256" key="1">
    <source>
        <dbReference type="ARBA" id="ARBA00005254"/>
    </source>
</evidence>
<comment type="similarity">
    <text evidence="1">Belongs to the enoyl-CoA hydratase/isomerase family.</text>
</comment>
<evidence type="ECO:0000256" key="2">
    <source>
        <dbReference type="ARBA" id="ARBA00023239"/>
    </source>
</evidence>
<evidence type="ECO:0000313" key="3">
    <source>
        <dbReference type="EMBL" id="SKA16517.1"/>
    </source>
</evidence>
<reference evidence="4" key="1">
    <citation type="submission" date="2017-02" db="EMBL/GenBank/DDBJ databases">
        <authorList>
            <person name="Varghese N."/>
            <person name="Submissions S."/>
        </authorList>
    </citation>
    <scope>NUCLEOTIDE SEQUENCE [LARGE SCALE GENOMIC DNA]</scope>
    <source>
        <strain evidence="4">ATCC 27094</strain>
    </source>
</reference>
<evidence type="ECO:0000313" key="4">
    <source>
        <dbReference type="Proteomes" id="UP000190092"/>
    </source>
</evidence>
<protein>
    <submittedName>
        <fullName evidence="3">Enoyl-CoA hydratase/carnithine racemase</fullName>
    </submittedName>
</protein>
<keyword evidence="2" id="KW-0456">Lyase</keyword>